<sequence length="71" mass="7740">MPQLISWFALGISEVVLTKPTLGDTGARIDVPSLRESYSELDEIEPLGTIAASYVDLRVIAREVVWTGVPP</sequence>
<evidence type="ECO:0000313" key="2">
    <source>
        <dbReference type="Proteomes" id="UP000651728"/>
    </source>
</evidence>
<reference evidence="1 2" key="1">
    <citation type="submission" date="2021-01" db="EMBL/GenBank/DDBJ databases">
        <title>Whole genome shotgun sequence of Microbispora amethystogenes NBRC 101907.</title>
        <authorList>
            <person name="Komaki H."/>
            <person name="Tamura T."/>
        </authorList>
    </citation>
    <scope>NUCLEOTIDE SEQUENCE [LARGE SCALE GENOMIC DNA]</scope>
    <source>
        <strain evidence="1 2">NBRC 101907</strain>
    </source>
</reference>
<name>A0ABQ4FDN6_9ACTN</name>
<comment type="caution">
    <text evidence="1">The sequence shown here is derived from an EMBL/GenBank/DDBJ whole genome shotgun (WGS) entry which is preliminary data.</text>
</comment>
<keyword evidence="2" id="KW-1185">Reference proteome</keyword>
<proteinExistence type="predicted"/>
<gene>
    <name evidence="1" type="ORF">Mam01_31180</name>
</gene>
<evidence type="ECO:0000313" key="1">
    <source>
        <dbReference type="EMBL" id="GIH32954.1"/>
    </source>
</evidence>
<dbReference type="Proteomes" id="UP000651728">
    <property type="component" value="Unassembled WGS sequence"/>
</dbReference>
<dbReference type="EMBL" id="BOOB01000019">
    <property type="protein sequence ID" value="GIH32954.1"/>
    <property type="molecule type" value="Genomic_DNA"/>
</dbReference>
<accession>A0ABQ4FDN6</accession>
<organism evidence="1 2">
    <name type="scientific">Microbispora amethystogenes</name>
    <dbReference type="NCBI Taxonomy" id="1427754"/>
    <lineage>
        <taxon>Bacteria</taxon>
        <taxon>Bacillati</taxon>
        <taxon>Actinomycetota</taxon>
        <taxon>Actinomycetes</taxon>
        <taxon>Streptosporangiales</taxon>
        <taxon>Streptosporangiaceae</taxon>
        <taxon>Microbispora</taxon>
    </lineage>
</organism>
<protein>
    <submittedName>
        <fullName evidence="1">Uncharacterized protein</fullName>
    </submittedName>
</protein>